<keyword evidence="1" id="KW-0732">Signal</keyword>
<comment type="caution">
    <text evidence="2">The sequence shown here is derived from an EMBL/GenBank/DDBJ whole genome shotgun (WGS) entry which is preliminary data.</text>
</comment>
<accession>A0ABW1EID6</accession>
<dbReference type="Gene3D" id="3.10.450.50">
    <property type="match status" value="1"/>
</dbReference>
<reference evidence="3" key="1">
    <citation type="journal article" date="2019" name="Int. J. Syst. Evol. Microbiol.">
        <title>The Global Catalogue of Microorganisms (GCM) 10K type strain sequencing project: providing services to taxonomists for standard genome sequencing and annotation.</title>
        <authorList>
            <consortium name="The Broad Institute Genomics Platform"/>
            <consortium name="The Broad Institute Genome Sequencing Center for Infectious Disease"/>
            <person name="Wu L."/>
            <person name="Ma J."/>
        </authorList>
    </citation>
    <scope>NUCLEOTIDE SEQUENCE [LARGE SCALE GENOMIC DNA]</scope>
    <source>
        <strain evidence="3">JCM 4087</strain>
    </source>
</reference>
<dbReference type="InterPro" id="IPR032710">
    <property type="entry name" value="NTF2-like_dom_sf"/>
</dbReference>
<dbReference type="RefSeq" id="WP_263339598.1">
    <property type="nucleotide sequence ID" value="NZ_JAGSYH010000005.1"/>
</dbReference>
<protein>
    <recommendedName>
        <fullName evidence="4">Nuclear transport factor 2 family protein</fullName>
    </recommendedName>
</protein>
<name>A0ABW1EID6_9BACT</name>
<sequence>MTSLLLLIASTLLITQSEAAAPQSSPVHEFRSHPNWPAARPSDVGAIRGIVEAFFDAISTSKGETLDRRRLESLFAPGGRIEIPIQASDKPSTDAVFVSSDAYSDMSDTGTKHEGFFDHLIAMRVQQFSIMAHVWASYESRKNQNDPRPFVRGIKSFELLNRGGRWYITQVAWVREDKNNPIPAIYMHDSP</sequence>
<evidence type="ECO:0000313" key="3">
    <source>
        <dbReference type="Proteomes" id="UP001596091"/>
    </source>
</evidence>
<dbReference type="EMBL" id="JBHSPH010000003">
    <property type="protein sequence ID" value="MFC5863138.1"/>
    <property type="molecule type" value="Genomic_DNA"/>
</dbReference>
<evidence type="ECO:0000313" key="2">
    <source>
        <dbReference type="EMBL" id="MFC5863138.1"/>
    </source>
</evidence>
<evidence type="ECO:0008006" key="4">
    <source>
        <dbReference type="Google" id="ProtNLM"/>
    </source>
</evidence>
<feature type="chain" id="PRO_5046399863" description="Nuclear transport factor 2 family protein" evidence="1">
    <location>
        <begin position="20"/>
        <end position="191"/>
    </location>
</feature>
<feature type="signal peptide" evidence="1">
    <location>
        <begin position="1"/>
        <end position="19"/>
    </location>
</feature>
<proteinExistence type="predicted"/>
<evidence type="ECO:0000256" key="1">
    <source>
        <dbReference type="SAM" id="SignalP"/>
    </source>
</evidence>
<keyword evidence="3" id="KW-1185">Reference proteome</keyword>
<gene>
    <name evidence="2" type="ORF">ACFPT7_12605</name>
</gene>
<dbReference type="SUPFAM" id="SSF54427">
    <property type="entry name" value="NTF2-like"/>
    <property type="match status" value="1"/>
</dbReference>
<dbReference type="Proteomes" id="UP001596091">
    <property type="component" value="Unassembled WGS sequence"/>
</dbReference>
<organism evidence="2 3">
    <name type="scientific">Acidicapsa dinghuensis</name>
    <dbReference type="NCBI Taxonomy" id="2218256"/>
    <lineage>
        <taxon>Bacteria</taxon>
        <taxon>Pseudomonadati</taxon>
        <taxon>Acidobacteriota</taxon>
        <taxon>Terriglobia</taxon>
        <taxon>Terriglobales</taxon>
        <taxon>Acidobacteriaceae</taxon>
        <taxon>Acidicapsa</taxon>
    </lineage>
</organism>